<evidence type="ECO:0000256" key="10">
    <source>
        <dbReference type="ARBA" id="ARBA00047639"/>
    </source>
</evidence>
<dbReference type="Proteomes" id="UP000572051">
    <property type="component" value="Unassembled WGS sequence"/>
</dbReference>
<evidence type="ECO:0000256" key="6">
    <source>
        <dbReference type="ARBA" id="ARBA00022741"/>
    </source>
</evidence>
<dbReference type="GO" id="GO:0005737">
    <property type="term" value="C:cytoplasm"/>
    <property type="evidence" value="ECO:0007669"/>
    <property type="project" value="UniProtKB-UniRule"/>
</dbReference>
<evidence type="ECO:0000256" key="3">
    <source>
        <dbReference type="ARBA" id="ARBA00012815"/>
    </source>
</evidence>
<dbReference type="RefSeq" id="WP_179826691.1">
    <property type="nucleotide sequence ID" value="NZ_JACCFS010000001.1"/>
</dbReference>
<dbReference type="InterPro" id="IPR004516">
    <property type="entry name" value="HisRS/HisZ"/>
</dbReference>
<keyword evidence="8" id="KW-0648">Protein biosynthesis</keyword>
<dbReference type="EC" id="6.1.1.21" evidence="3 11"/>
<keyword evidence="5" id="KW-0963">Cytoplasm</keyword>
<dbReference type="AlphaFoldDB" id="A0A7Z0JCN7"/>
<name>A0A7Z0JCN7_9ACTN</name>
<dbReference type="InterPro" id="IPR006195">
    <property type="entry name" value="aa-tRNA-synth_II"/>
</dbReference>
<evidence type="ECO:0000259" key="14">
    <source>
        <dbReference type="PROSITE" id="PS50862"/>
    </source>
</evidence>
<evidence type="ECO:0000256" key="7">
    <source>
        <dbReference type="ARBA" id="ARBA00022840"/>
    </source>
</evidence>
<feature type="binding site" evidence="12">
    <location>
        <position position="133"/>
    </location>
    <ligand>
        <name>L-histidine</name>
        <dbReference type="ChEBI" id="CHEBI:57595"/>
    </ligand>
</feature>
<feature type="binding site" evidence="12">
    <location>
        <position position="137"/>
    </location>
    <ligand>
        <name>L-histidine</name>
        <dbReference type="ChEBI" id="CHEBI:57595"/>
    </ligand>
</feature>
<dbReference type="PIRSF" id="PIRSF001549">
    <property type="entry name" value="His-tRNA_synth"/>
    <property type="match status" value="1"/>
</dbReference>
<dbReference type="EMBL" id="JACCFS010000001">
    <property type="protein sequence ID" value="NYJ36649.1"/>
    <property type="molecule type" value="Genomic_DNA"/>
</dbReference>
<evidence type="ECO:0000256" key="13">
    <source>
        <dbReference type="SAM" id="MobiDB-lite"/>
    </source>
</evidence>
<dbReference type="GO" id="GO:0004821">
    <property type="term" value="F:histidine-tRNA ligase activity"/>
    <property type="evidence" value="ECO:0007669"/>
    <property type="project" value="UniProtKB-UniRule"/>
</dbReference>
<dbReference type="CDD" id="cd00773">
    <property type="entry name" value="HisRS-like_core"/>
    <property type="match status" value="1"/>
</dbReference>
<dbReference type="InterPro" id="IPR045864">
    <property type="entry name" value="aa-tRNA-synth_II/BPL/LPL"/>
</dbReference>
<dbReference type="Gene3D" id="3.30.930.10">
    <property type="entry name" value="Bira Bifunctional Protein, Domain 2"/>
    <property type="match status" value="1"/>
</dbReference>
<protein>
    <recommendedName>
        <fullName evidence="4 11">Histidine--tRNA ligase</fullName>
        <ecNumber evidence="3 11">6.1.1.21</ecNumber>
    </recommendedName>
</protein>
<comment type="caution">
    <text evidence="15">The sequence shown here is derived from an EMBL/GenBank/DDBJ whole genome shotgun (WGS) entry which is preliminary data.</text>
</comment>
<keyword evidence="16" id="KW-1185">Reference proteome</keyword>
<dbReference type="InterPro" id="IPR041715">
    <property type="entry name" value="HisRS-like_core"/>
</dbReference>
<evidence type="ECO:0000256" key="2">
    <source>
        <dbReference type="ARBA" id="ARBA00011738"/>
    </source>
</evidence>
<evidence type="ECO:0000256" key="11">
    <source>
        <dbReference type="NCBIfam" id="TIGR00442"/>
    </source>
</evidence>
<keyword evidence="15" id="KW-0436">Ligase</keyword>
<dbReference type="SUPFAM" id="SSF55681">
    <property type="entry name" value="Class II aaRS and biotin synthetases"/>
    <property type="match status" value="1"/>
</dbReference>
<comment type="catalytic activity">
    <reaction evidence="10">
        <text>tRNA(His) + L-histidine + ATP = L-histidyl-tRNA(His) + AMP + diphosphate + H(+)</text>
        <dbReference type="Rhea" id="RHEA:17313"/>
        <dbReference type="Rhea" id="RHEA-COMP:9665"/>
        <dbReference type="Rhea" id="RHEA-COMP:9689"/>
        <dbReference type="ChEBI" id="CHEBI:15378"/>
        <dbReference type="ChEBI" id="CHEBI:30616"/>
        <dbReference type="ChEBI" id="CHEBI:33019"/>
        <dbReference type="ChEBI" id="CHEBI:57595"/>
        <dbReference type="ChEBI" id="CHEBI:78442"/>
        <dbReference type="ChEBI" id="CHEBI:78527"/>
        <dbReference type="ChEBI" id="CHEBI:456215"/>
        <dbReference type="EC" id="6.1.1.21"/>
    </reaction>
</comment>
<dbReference type="GO" id="GO:0006427">
    <property type="term" value="P:histidyl-tRNA aminoacylation"/>
    <property type="evidence" value="ECO:0007669"/>
    <property type="project" value="UniProtKB-UniRule"/>
</dbReference>
<dbReference type="NCBIfam" id="TIGR00442">
    <property type="entry name" value="hisS"/>
    <property type="match status" value="1"/>
</dbReference>
<dbReference type="Gene3D" id="3.40.50.800">
    <property type="entry name" value="Anticodon-binding domain"/>
    <property type="match status" value="1"/>
</dbReference>
<evidence type="ECO:0000256" key="9">
    <source>
        <dbReference type="ARBA" id="ARBA00023146"/>
    </source>
</evidence>
<dbReference type="PANTHER" id="PTHR11476:SF7">
    <property type="entry name" value="HISTIDINE--TRNA LIGASE"/>
    <property type="match status" value="1"/>
</dbReference>
<evidence type="ECO:0000313" key="15">
    <source>
        <dbReference type="EMBL" id="NYJ36649.1"/>
    </source>
</evidence>
<feature type="binding site" evidence="12">
    <location>
        <begin position="89"/>
        <end position="91"/>
    </location>
    <ligand>
        <name>L-histidine</name>
        <dbReference type="ChEBI" id="CHEBI:57595"/>
    </ligand>
</feature>
<accession>A0A7Z0JCN7</accession>
<feature type="binding site" evidence="12">
    <location>
        <begin position="284"/>
        <end position="285"/>
    </location>
    <ligand>
        <name>L-histidine</name>
        <dbReference type="ChEBI" id="CHEBI:57595"/>
    </ligand>
</feature>
<dbReference type="InterPro" id="IPR015807">
    <property type="entry name" value="His-tRNA-ligase"/>
</dbReference>
<dbReference type="PANTHER" id="PTHR11476">
    <property type="entry name" value="HISTIDYL-TRNA SYNTHETASE"/>
    <property type="match status" value="1"/>
</dbReference>
<keyword evidence="6" id="KW-0547">Nucleotide-binding</keyword>
<keyword evidence="9 15" id="KW-0030">Aminoacyl-tRNA synthetase</keyword>
<sequence length="438" mass="48288">MSEQRVVRPTPISGFPEWTPQVRAVEQRWLDHIRAGFESFGFASVETPSVESLDVLMAKGETSQEVYTLHRLQADAKDDSDARLGLHFDLTVPFARYVAQHFNELTFPFKRYQTQRVWRGERPQEGRFREFTQCDIDVINVDSVPLHFDAELPRIVHQVLSGLDLPAWTLNVNNRKVLQGFYEGLGVKDPVAVIRAVDKLHKIGDEGVREILLGDGLTGEQADACLALARIRGADAAERVAALGVTSELLTEGLDELTFVLDELADLPEGSVVADLSIARGLDYYTGTVYEASFDDDPDYGSICAGGRYENLAGQFIRRRLPGVGISIGLTRIFAKLVAEGRIEEGRICPTDVMVVVPGAERRAQALRTGALLRERGFNTEVFHSTAKVGKQIQYASKKGIPFVWFPPFEDGGEHEVKDMASGEQAAADPATWSGAAG</sequence>
<keyword evidence="7" id="KW-0067">ATP-binding</keyword>
<dbReference type="PROSITE" id="PS50862">
    <property type="entry name" value="AA_TRNA_LIGASE_II"/>
    <property type="match status" value="1"/>
</dbReference>
<proteinExistence type="inferred from homology"/>
<feature type="binding site" evidence="12">
    <location>
        <position position="280"/>
    </location>
    <ligand>
        <name>L-histidine</name>
        <dbReference type="ChEBI" id="CHEBI:57595"/>
    </ligand>
</feature>
<evidence type="ECO:0000256" key="12">
    <source>
        <dbReference type="PIRSR" id="PIRSR001549-1"/>
    </source>
</evidence>
<gene>
    <name evidence="15" type="ORF">HNR10_004530</name>
</gene>
<evidence type="ECO:0000256" key="5">
    <source>
        <dbReference type="ARBA" id="ARBA00022490"/>
    </source>
</evidence>
<feature type="binding site" evidence="12">
    <location>
        <position position="119"/>
    </location>
    <ligand>
        <name>L-histidine</name>
        <dbReference type="ChEBI" id="CHEBI:57595"/>
    </ligand>
</feature>
<dbReference type="Pfam" id="PF13393">
    <property type="entry name" value="tRNA-synt_His"/>
    <property type="match status" value="1"/>
</dbReference>
<evidence type="ECO:0000313" key="16">
    <source>
        <dbReference type="Proteomes" id="UP000572051"/>
    </source>
</evidence>
<feature type="domain" description="Aminoacyl-transfer RNA synthetases class-II family profile" evidence="14">
    <location>
        <begin position="37"/>
        <end position="358"/>
    </location>
</feature>
<comment type="subunit">
    <text evidence="2">Homodimer.</text>
</comment>
<evidence type="ECO:0000256" key="1">
    <source>
        <dbReference type="ARBA" id="ARBA00008226"/>
    </source>
</evidence>
<organism evidence="15 16">
    <name type="scientific">Nocardiopsis aegyptia</name>
    <dbReference type="NCBI Taxonomy" id="220378"/>
    <lineage>
        <taxon>Bacteria</taxon>
        <taxon>Bacillati</taxon>
        <taxon>Actinomycetota</taxon>
        <taxon>Actinomycetes</taxon>
        <taxon>Streptosporangiales</taxon>
        <taxon>Nocardiopsidaceae</taxon>
        <taxon>Nocardiopsis</taxon>
    </lineage>
</organism>
<feature type="region of interest" description="Disordered" evidence="13">
    <location>
        <begin position="419"/>
        <end position="438"/>
    </location>
</feature>
<dbReference type="InterPro" id="IPR036621">
    <property type="entry name" value="Anticodon-bd_dom_sf"/>
</dbReference>
<dbReference type="Pfam" id="PF03129">
    <property type="entry name" value="HGTP_anticodon"/>
    <property type="match status" value="1"/>
</dbReference>
<dbReference type="GO" id="GO:0005524">
    <property type="term" value="F:ATP binding"/>
    <property type="evidence" value="ECO:0007669"/>
    <property type="project" value="UniProtKB-KW"/>
</dbReference>
<reference evidence="15 16" key="1">
    <citation type="submission" date="2020-07" db="EMBL/GenBank/DDBJ databases">
        <title>Sequencing the genomes of 1000 actinobacteria strains.</title>
        <authorList>
            <person name="Klenk H.-P."/>
        </authorList>
    </citation>
    <scope>NUCLEOTIDE SEQUENCE [LARGE SCALE GENOMIC DNA]</scope>
    <source>
        <strain evidence="15 16">DSM 44442</strain>
    </source>
</reference>
<dbReference type="InterPro" id="IPR004154">
    <property type="entry name" value="Anticodon-bd"/>
</dbReference>
<evidence type="ECO:0000256" key="8">
    <source>
        <dbReference type="ARBA" id="ARBA00022917"/>
    </source>
</evidence>
<evidence type="ECO:0000256" key="4">
    <source>
        <dbReference type="ARBA" id="ARBA00017399"/>
    </source>
</evidence>
<dbReference type="SUPFAM" id="SSF52954">
    <property type="entry name" value="Class II aaRS ABD-related"/>
    <property type="match status" value="1"/>
</dbReference>
<comment type="similarity">
    <text evidence="1">Belongs to the class-II aminoacyl-tRNA synthetase family.</text>
</comment>